<evidence type="ECO:0000313" key="9">
    <source>
        <dbReference type="Proteomes" id="UP000218542"/>
    </source>
</evidence>
<dbReference type="AlphaFoldDB" id="A0A286TX91"/>
<keyword evidence="2" id="KW-1003">Cell membrane</keyword>
<dbReference type="SUPFAM" id="SSF82866">
    <property type="entry name" value="Multidrug efflux transporter AcrB transmembrane domain"/>
    <property type="match status" value="2"/>
</dbReference>
<proteinExistence type="predicted"/>
<feature type="domain" description="SSD" evidence="7">
    <location>
        <begin position="709"/>
        <end position="836"/>
    </location>
</feature>
<gene>
    <name evidence="8" type="ORF">SCALIN_C13_0007</name>
</gene>
<evidence type="ECO:0000256" key="3">
    <source>
        <dbReference type="ARBA" id="ARBA00022692"/>
    </source>
</evidence>
<dbReference type="Proteomes" id="UP000218542">
    <property type="component" value="Unassembled WGS sequence"/>
</dbReference>
<reference evidence="9" key="1">
    <citation type="journal article" date="2017" name="Environ. Microbiol. Rep.">
        <title>Genetic Diversity of Marine Anaerobic Ammonium-Oxidizing Bacteria as Revealed by Genomic and Proteomic Analyses of 'Candidatus Scalindua japonica'.</title>
        <authorList>
            <person name="Oshiki M."/>
            <person name="Mizuto K."/>
            <person name="Kimura Z."/>
            <person name="Kindaichi T."/>
            <person name="Satoh H."/>
            <person name="Okabe S."/>
        </authorList>
    </citation>
    <scope>NUCLEOTIDE SEQUENCE [LARGE SCALE GENOMIC DNA]</scope>
    <source>
        <strain evidence="9">husup-a2</strain>
    </source>
</reference>
<dbReference type="PROSITE" id="PS50156">
    <property type="entry name" value="SSD"/>
    <property type="match status" value="2"/>
</dbReference>
<evidence type="ECO:0000256" key="5">
    <source>
        <dbReference type="ARBA" id="ARBA00023136"/>
    </source>
</evidence>
<sequence>MTKPIIVIIVLVGVFSYLGYNARHFRIDASADSLILENDKDFKYYRKISKTYGSHSYMFITYKPDGGIFAPETLAKLASLRDKLKEIKRVSSVLTLLDVPLLRNPPVPIKELISNIKSLESPNVDLQLAREEIANSPIYQELLVSTDMKMTALMVHFAEDDEYDRILSRRGGLRQKLATNTITPAEHSELEALNREYRACKIRMDKERHSDIASVRRIMDGYREDAELFLGGISMITDDLITFVKNDLEVFGIGIIIFLIVALGIIFRKICWIVLPVLCCTLSVLAMIGILGIFGWEVTVISSNFISLQLIITMALTIHLIVRFRELQVDNPEWSQMELVKETVFSKFIPCLYTTLTTVAGFGSLLICDILPVINFGLMMSVGLVVSLVVTFFLFPAILCLLPKGKTREDRQFCGGFTRFLANVTQNYAKTVFIVTGLLVVMIVAGVSRLTVENSFIDYFRESTEIYQGLKVIDQNLGGTTPLDILVNFNETDQQTDQNANDISFANSDVIAEPGKEPGEVDELDEFEGNDGFGEFDEFDELYEEDNSDKYWFTSDKMAKIMKVHDYLDSLPEIGKVLSLGTMLKVAEQFTKGEPLDDFQLALLYTQLPDNFKDMALTPYISIPDNQARLTVRIKDSLKGLKRDNLLKKITSDMENKLGLQKRQYHLAGMMVLYNNMLQSLFSSQILTIGFVVLALMVMFTLLFRSIKIALIAIIPNIISAIAVLGVMGLAGLPLDFITITIAAISIGIAVDDTIHYIHRFKEEYQVDRDYMNSMHRCHGSIGNAMYYTSLTIIAGFSILVLSYFIPTILFGLLTSLAMFIALITALTLLPRLIIAFKPFGK</sequence>
<keyword evidence="3 6" id="KW-0812">Transmembrane</keyword>
<dbReference type="Gene3D" id="1.20.1640.10">
    <property type="entry name" value="Multidrug efflux transporter AcrB transmembrane domain"/>
    <property type="match status" value="2"/>
</dbReference>
<dbReference type="InterPro" id="IPR000731">
    <property type="entry name" value="SSD"/>
</dbReference>
<feature type="transmembrane region" description="Helical" evidence="6">
    <location>
        <begin position="306"/>
        <end position="324"/>
    </location>
</feature>
<keyword evidence="9" id="KW-1185">Reference proteome</keyword>
<dbReference type="EMBL" id="BAOS01000013">
    <property type="protein sequence ID" value="GAX60496.1"/>
    <property type="molecule type" value="Genomic_DNA"/>
</dbReference>
<feature type="transmembrane region" description="Helical" evidence="6">
    <location>
        <begin position="428"/>
        <end position="447"/>
    </location>
</feature>
<evidence type="ECO:0000256" key="6">
    <source>
        <dbReference type="SAM" id="Phobius"/>
    </source>
</evidence>
<feature type="transmembrane region" description="Helical" evidence="6">
    <location>
        <begin position="686"/>
        <end position="704"/>
    </location>
</feature>
<dbReference type="PANTHER" id="PTHR33406:SF13">
    <property type="entry name" value="MEMBRANE PROTEIN YDFJ"/>
    <property type="match status" value="1"/>
</dbReference>
<feature type="transmembrane region" description="Helical" evidence="6">
    <location>
        <begin position="344"/>
        <end position="367"/>
    </location>
</feature>
<evidence type="ECO:0000256" key="2">
    <source>
        <dbReference type="ARBA" id="ARBA00022475"/>
    </source>
</evidence>
<feature type="transmembrane region" description="Helical" evidence="6">
    <location>
        <begin position="373"/>
        <end position="402"/>
    </location>
</feature>
<feature type="transmembrane region" description="Helical" evidence="6">
    <location>
        <begin position="250"/>
        <end position="267"/>
    </location>
</feature>
<feature type="transmembrane region" description="Helical" evidence="6">
    <location>
        <begin position="737"/>
        <end position="755"/>
    </location>
</feature>
<dbReference type="PANTHER" id="PTHR33406">
    <property type="entry name" value="MEMBRANE PROTEIN MJ1562-RELATED"/>
    <property type="match status" value="1"/>
</dbReference>
<dbReference type="InterPro" id="IPR050545">
    <property type="entry name" value="Mycobact_MmpL"/>
</dbReference>
<accession>A0A286TX91</accession>
<comment type="subcellular location">
    <subcellularLocation>
        <location evidence="1">Cell membrane</location>
        <topology evidence="1">Multi-pass membrane protein</topology>
    </subcellularLocation>
</comment>
<feature type="transmembrane region" description="Helical" evidence="6">
    <location>
        <begin position="711"/>
        <end position="731"/>
    </location>
</feature>
<keyword evidence="4 6" id="KW-1133">Transmembrane helix</keyword>
<keyword evidence="5 6" id="KW-0472">Membrane</keyword>
<organism evidence="8 9">
    <name type="scientific">Candidatus Scalindua japonica</name>
    <dbReference type="NCBI Taxonomy" id="1284222"/>
    <lineage>
        <taxon>Bacteria</taxon>
        <taxon>Pseudomonadati</taxon>
        <taxon>Planctomycetota</taxon>
        <taxon>Candidatus Brocadiia</taxon>
        <taxon>Candidatus Brocadiales</taxon>
        <taxon>Candidatus Scalinduaceae</taxon>
        <taxon>Candidatus Scalindua</taxon>
    </lineage>
</organism>
<feature type="transmembrane region" description="Helical" evidence="6">
    <location>
        <begin position="6"/>
        <end position="22"/>
    </location>
</feature>
<feature type="transmembrane region" description="Helical" evidence="6">
    <location>
        <begin position="274"/>
        <end position="294"/>
    </location>
</feature>
<evidence type="ECO:0000313" key="8">
    <source>
        <dbReference type="EMBL" id="GAX60496.1"/>
    </source>
</evidence>
<feature type="domain" description="SSD" evidence="7">
    <location>
        <begin position="277"/>
        <end position="401"/>
    </location>
</feature>
<dbReference type="GO" id="GO:0005886">
    <property type="term" value="C:plasma membrane"/>
    <property type="evidence" value="ECO:0007669"/>
    <property type="project" value="UniProtKB-SubCell"/>
</dbReference>
<evidence type="ECO:0000256" key="4">
    <source>
        <dbReference type="ARBA" id="ARBA00022989"/>
    </source>
</evidence>
<feature type="transmembrane region" description="Helical" evidence="6">
    <location>
        <begin position="785"/>
        <end position="806"/>
    </location>
</feature>
<name>A0A286TX91_9BACT</name>
<dbReference type="InterPro" id="IPR004869">
    <property type="entry name" value="MMPL_dom"/>
</dbReference>
<dbReference type="RefSeq" id="WP_203415395.1">
    <property type="nucleotide sequence ID" value="NZ_BAOS01000013.1"/>
</dbReference>
<dbReference type="InterPro" id="IPR001036">
    <property type="entry name" value="Acrflvin-R"/>
</dbReference>
<evidence type="ECO:0000259" key="7">
    <source>
        <dbReference type="PROSITE" id="PS50156"/>
    </source>
</evidence>
<protein>
    <submittedName>
        <fullName evidence="8">Integral membrane protein</fullName>
    </submittedName>
</protein>
<dbReference type="Pfam" id="PF03176">
    <property type="entry name" value="MMPL"/>
    <property type="match status" value="2"/>
</dbReference>
<dbReference type="PRINTS" id="PR00702">
    <property type="entry name" value="ACRIFLAVINRP"/>
</dbReference>
<evidence type="ECO:0000256" key="1">
    <source>
        <dbReference type="ARBA" id="ARBA00004651"/>
    </source>
</evidence>
<comment type="caution">
    <text evidence="8">The sequence shown here is derived from an EMBL/GenBank/DDBJ whole genome shotgun (WGS) entry which is preliminary data.</text>
</comment>
<feature type="transmembrane region" description="Helical" evidence="6">
    <location>
        <begin position="812"/>
        <end position="835"/>
    </location>
</feature>
<dbReference type="GO" id="GO:0022857">
    <property type="term" value="F:transmembrane transporter activity"/>
    <property type="evidence" value="ECO:0007669"/>
    <property type="project" value="InterPro"/>
</dbReference>